<dbReference type="Pfam" id="PF11028">
    <property type="entry name" value="TMEM260-like"/>
    <property type="match status" value="1"/>
</dbReference>
<keyword evidence="1" id="KW-0812">Transmembrane</keyword>
<keyword evidence="1" id="KW-1133">Transmembrane helix</keyword>
<name>A0A444WBY0_9FLAO</name>
<dbReference type="InterPro" id="IPR021280">
    <property type="entry name" value="TMEM260-like"/>
</dbReference>
<keyword evidence="3" id="KW-1185">Reference proteome</keyword>
<gene>
    <name evidence="2" type="ORF">NU09_1654</name>
</gene>
<feature type="transmembrane region" description="Helical" evidence="1">
    <location>
        <begin position="625"/>
        <end position="645"/>
    </location>
</feature>
<dbReference type="AlphaFoldDB" id="A0A444WBY0"/>
<dbReference type="Proteomes" id="UP000289775">
    <property type="component" value="Unassembled WGS sequence"/>
</dbReference>
<feature type="transmembrane region" description="Helical" evidence="1">
    <location>
        <begin position="571"/>
        <end position="588"/>
    </location>
</feature>
<evidence type="ECO:0000313" key="2">
    <source>
        <dbReference type="EMBL" id="RYJ43316.1"/>
    </source>
</evidence>
<dbReference type="OrthoDB" id="9807602at2"/>
<feature type="transmembrane region" description="Helical" evidence="1">
    <location>
        <begin position="177"/>
        <end position="207"/>
    </location>
</feature>
<feature type="transmembrane region" description="Helical" evidence="1">
    <location>
        <begin position="118"/>
        <end position="140"/>
    </location>
</feature>
<protein>
    <submittedName>
        <fullName evidence="2">Putative permease</fullName>
    </submittedName>
</protein>
<organism evidence="2 3">
    <name type="scientific">Flavobacterium beibuense</name>
    <dbReference type="NCBI Taxonomy" id="657326"/>
    <lineage>
        <taxon>Bacteria</taxon>
        <taxon>Pseudomonadati</taxon>
        <taxon>Bacteroidota</taxon>
        <taxon>Flavobacteriia</taxon>
        <taxon>Flavobacteriales</taxon>
        <taxon>Flavobacteriaceae</taxon>
        <taxon>Flavobacterium</taxon>
    </lineage>
</organism>
<feature type="transmembrane region" description="Helical" evidence="1">
    <location>
        <begin position="595"/>
        <end position="613"/>
    </location>
</feature>
<feature type="transmembrane region" description="Helical" evidence="1">
    <location>
        <begin position="76"/>
        <end position="98"/>
    </location>
</feature>
<comment type="caution">
    <text evidence="2">The sequence shown here is derived from an EMBL/GenBank/DDBJ whole genome shotgun (WGS) entry which is preliminary data.</text>
</comment>
<evidence type="ECO:0000313" key="3">
    <source>
        <dbReference type="Proteomes" id="UP000289775"/>
    </source>
</evidence>
<feature type="transmembrane region" description="Helical" evidence="1">
    <location>
        <begin position="289"/>
        <end position="310"/>
    </location>
</feature>
<proteinExistence type="predicted"/>
<keyword evidence="1" id="KW-0472">Membrane</keyword>
<feature type="transmembrane region" description="Helical" evidence="1">
    <location>
        <begin position="219"/>
        <end position="238"/>
    </location>
</feature>
<feature type="transmembrane region" description="Helical" evidence="1">
    <location>
        <begin position="50"/>
        <end position="69"/>
    </location>
</feature>
<feature type="transmembrane region" description="Helical" evidence="1">
    <location>
        <begin position="657"/>
        <end position="675"/>
    </location>
</feature>
<dbReference type="PANTHER" id="PTHR16214">
    <property type="entry name" value="TRANSMEMBRANE PROTEIN 260"/>
    <property type="match status" value="1"/>
</dbReference>
<reference evidence="2 3" key="1">
    <citation type="submission" date="2014-12" db="EMBL/GenBank/DDBJ databases">
        <title>Genome sequence of Flavobacterium beibuense RSKm HC5.</title>
        <authorList>
            <person name="Kim J.F."/>
            <person name="Song J.Y."/>
            <person name="Kwak M.-J."/>
            <person name="Lee S.-W."/>
        </authorList>
    </citation>
    <scope>NUCLEOTIDE SEQUENCE [LARGE SCALE GENOMIC DNA]</scope>
    <source>
        <strain evidence="2 3">RSKm HC5</strain>
    </source>
</reference>
<dbReference type="RefSeq" id="WP_129750791.1">
    <property type="nucleotide sequence ID" value="NZ_JUIW01000005.1"/>
</dbReference>
<dbReference type="InterPro" id="IPR052724">
    <property type="entry name" value="GT117_domain-containing"/>
</dbReference>
<feature type="transmembrane region" description="Helical" evidence="1">
    <location>
        <begin position="147"/>
        <end position="165"/>
    </location>
</feature>
<dbReference type="EMBL" id="JUIW01000005">
    <property type="protein sequence ID" value="RYJ43316.1"/>
    <property type="molecule type" value="Genomic_DNA"/>
</dbReference>
<dbReference type="PANTHER" id="PTHR16214:SF3">
    <property type="entry name" value="TRANSMEMBRANE PROTEIN 260"/>
    <property type="match status" value="1"/>
</dbReference>
<evidence type="ECO:0000256" key="1">
    <source>
        <dbReference type="SAM" id="Phobius"/>
    </source>
</evidence>
<accession>A0A444WBY0</accession>
<sequence length="1081" mass="124568">MDDFYFKKRNLILGWISFAIALTVYTLTVEPTMSFWDCGEYISTSAKLQVGHPPGAPFFQITGAFFAMFASSKENIALMVNMVSAVSAAFAILFMFWSTTLLLKNIVSSFTTINKSNTIMILGSAFTGSMALTFSDTFWFNATEAEVYAMASLFISLLIWAGLRWGEEMHTSRGNRWLLIICFLVGISFGVHFLALLTIPSIGLIYYFKNYKKVTIKNFIIANIAIVGILFFVFKFLMPYTMALFGKTEIFVVNTFGLPFNSGTILMAILVVALFYLGLRYTRQKGFALYNTAILGTLFMFIGFSSWIMLSVRSNAGVVINEVPPTDAAELLAYYNRENYGEQKVFYGPLYTEAYAGLDPKTPFKDGKPNYERDYKTGKYVVVNNYKNAVHNTNSEHNTILPRMTSDKHATNYMAYTAPPKFRINPNYDFTQDLPKYGINPNTVTEAEALEAIAQIKNQLSDVITQFKTAYNRGDIDNKGYDEFLKAYKDYLIVEKPSFSQNMQFMVEYQFGYMFWRYLMWNFAGKQNDMQGEGDFINGNWLSGFTKIDEARLGPQSQLTSDMLNNKGRNVYYFIPFILGILGFVFHARKDPKSFYVLLVLFVFMSFALKVFLNEKPYEVRERDYVMVGAFYVFAIWIAMGVYSIYNILQKQMSQKITVPLVLGIALLSTPVLMATENWDDHDRSGRDTALVMAKAYLDSCDPNAILFTSADNDTFPLWYAQEIEEFRTDIKVACTTYLPADWYIDQMKQKTYKADPLPISLEHKQYVDGTRDFVLYVPRTEERIDVSDFMEFITSDDERAQVELTNGHMSNYYPTNKIRIPVDREAVIKNKVVSPDLYDSIVPYIDIDLPKEAIFKHHIVMLDIIRNNNWERPVYFSGGSLKDEDYLWLKDYLQLDGMTYKLIPVKTQVQKDKPIDIGHIDAEKMFDTVMRWDWGSSNKKIYHDPETRRNSITYRKNLARLTDTLLEQGKTGKAKVIIDLAVTKLPVKDYGYYYMSEPFAEGYYKVGEKEKARELLSILIKKQQEQITFYNSVDVPGDIEGYYNLLQMAKENGDTEFYEKQLPAFDRYYKMMARFIQDNG</sequence>
<feature type="transmembrane region" description="Helical" evidence="1">
    <location>
        <begin position="258"/>
        <end position="277"/>
    </location>
</feature>